<feature type="domain" description="Cyclophilin TM1367-like" evidence="1">
    <location>
        <begin position="8"/>
        <end position="135"/>
    </location>
</feature>
<dbReference type="Pfam" id="PF04126">
    <property type="entry name" value="Cyclophil_like"/>
    <property type="match status" value="1"/>
</dbReference>
<dbReference type="InterPro" id="IPR029000">
    <property type="entry name" value="Cyclophilin-like_dom_sf"/>
</dbReference>
<dbReference type="EMBL" id="JBEPFB010000006">
    <property type="protein sequence ID" value="MER7374052.1"/>
    <property type="molecule type" value="Genomic_DNA"/>
</dbReference>
<name>A0ABV1XR24_9ACTN</name>
<gene>
    <name evidence="2" type="ORF">ABT384_15555</name>
</gene>
<dbReference type="SUPFAM" id="SSF50891">
    <property type="entry name" value="Cyclophilin-like"/>
    <property type="match status" value="1"/>
</dbReference>
<organism evidence="2 3">
    <name type="scientific">Streptomyces lanatus</name>
    <dbReference type="NCBI Taxonomy" id="66900"/>
    <lineage>
        <taxon>Bacteria</taxon>
        <taxon>Bacillati</taxon>
        <taxon>Actinomycetota</taxon>
        <taxon>Actinomycetes</taxon>
        <taxon>Kitasatosporales</taxon>
        <taxon>Streptomycetaceae</taxon>
        <taxon>Streptomyces</taxon>
    </lineage>
</organism>
<evidence type="ECO:0000313" key="2">
    <source>
        <dbReference type="EMBL" id="MER7374052.1"/>
    </source>
</evidence>
<dbReference type="Proteomes" id="UP001486207">
    <property type="component" value="Unassembled WGS sequence"/>
</dbReference>
<protein>
    <submittedName>
        <fullName evidence="2">Cyclophilin-like fold protein</fullName>
    </submittedName>
</protein>
<accession>A0ABV1XR24</accession>
<comment type="caution">
    <text evidence="2">The sequence shown here is derived from an EMBL/GenBank/DDBJ whole genome shotgun (WGS) entry which is preliminary data.</text>
</comment>
<keyword evidence="3" id="KW-1185">Reference proteome</keyword>
<reference evidence="2 3" key="1">
    <citation type="submission" date="2024-06" db="EMBL/GenBank/DDBJ databases">
        <title>The Natural Products Discovery Center: Release of the First 8490 Sequenced Strains for Exploring Actinobacteria Biosynthetic Diversity.</title>
        <authorList>
            <person name="Kalkreuter E."/>
            <person name="Kautsar S.A."/>
            <person name="Yang D."/>
            <person name="Bader C.D."/>
            <person name="Teijaro C.N."/>
            <person name="Fluegel L."/>
            <person name="Davis C.M."/>
            <person name="Simpson J.R."/>
            <person name="Lauterbach L."/>
            <person name="Steele A.D."/>
            <person name="Gui C."/>
            <person name="Meng S."/>
            <person name="Li G."/>
            <person name="Viehrig K."/>
            <person name="Ye F."/>
            <person name="Su P."/>
            <person name="Kiefer A.F."/>
            <person name="Nichols A."/>
            <person name="Cepeda A.J."/>
            <person name="Yan W."/>
            <person name="Fan B."/>
            <person name="Jiang Y."/>
            <person name="Adhikari A."/>
            <person name="Zheng C.-J."/>
            <person name="Schuster L."/>
            <person name="Cowan T.M."/>
            <person name="Smanski M.J."/>
            <person name="Chevrette M.G."/>
            <person name="De Carvalho L.P.S."/>
            <person name="Shen B."/>
        </authorList>
    </citation>
    <scope>NUCLEOTIDE SEQUENCE [LARGE SCALE GENOMIC DNA]</scope>
    <source>
        <strain evidence="2 3">NPDC000155</strain>
    </source>
</reference>
<evidence type="ECO:0000313" key="3">
    <source>
        <dbReference type="Proteomes" id="UP001486207"/>
    </source>
</evidence>
<evidence type="ECO:0000259" key="1">
    <source>
        <dbReference type="Pfam" id="PF04126"/>
    </source>
</evidence>
<sequence>MQTQTPFQIRISWPAGHVTATLDATPTAQALGKALPLSSTAHTWGEEVYFDTGVSVSRETDARQVVEPGTVAFWTDGDALALPYGPTPISRGWGSPRTEFGGECRLASPCNVLGRLDGDVRLLATVRDGDPVRVELVDPTDA</sequence>
<proteinExistence type="predicted"/>
<dbReference type="InterPro" id="IPR025658">
    <property type="entry name" value="Cyclophilin_TM1367"/>
</dbReference>
<dbReference type="RefSeq" id="WP_190071065.1">
    <property type="nucleotide sequence ID" value="NZ_BNBM01000006.1"/>
</dbReference>
<dbReference type="Gene3D" id="2.40.100.20">
    <property type="match status" value="1"/>
</dbReference>